<keyword evidence="2" id="KW-1133">Transmembrane helix</keyword>
<dbReference type="RefSeq" id="WP_032932499.1">
    <property type="nucleotide sequence ID" value="NZ_LZTH01000034.1"/>
</dbReference>
<dbReference type="Proteomes" id="UP000093748">
    <property type="component" value="Unassembled WGS sequence"/>
</dbReference>
<gene>
    <name evidence="3" type="ORF">BAE39_03510</name>
</gene>
<reference evidence="4" key="1">
    <citation type="submission" date="2016-06" db="EMBL/GenBank/DDBJ databases">
        <title>NZP2037 Pacbio-Illumina hybrid assembly.</title>
        <authorList>
            <person name="Ramsay J.P."/>
        </authorList>
    </citation>
    <scope>NUCLEOTIDE SEQUENCE [LARGE SCALE GENOMIC DNA]</scope>
    <source>
        <strain evidence="4">R7ANS::ICEMlSym2042</strain>
    </source>
</reference>
<evidence type="ECO:0000313" key="3">
    <source>
        <dbReference type="EMBL" id="OBP82627.1"/>
    </source>
</evidence>
<feature type="compositionally biased region" description="Low complexity" evidence="1">
    <location>
        <begin position="234"/>
        <end position="249"/>
    </location>
</feature>
<sequence>MRYRTLDPKLIIETAERLESRVAERFPKAGLRGVAGELVSLSRDLAKAAKALEAPIWWLRGLIVAAVVAGALVFLFVGTILPLIHISQADDAVQSVQGIEATINMMILAVLGFLALVRTEERIKRKQVFRQLHGLRSLIHVIDMHQLTKDPAALSANFKPTSHSPARITNAADLARYLDYCSEMLSITGKIAALFAQSVNDDVVIDGVNDVENLASNLSRKIWQKITLIEAHPAAQQPAPAPGRARQAAPLPPRAPRR</sequence>
<proteinExistence type="predicted"/>
<keyword evidence="2" id="KW-0812">Transmembrane</keyword>
<name>A0A1A5JTK7_RHILI</name>
<dbReference type="GeneID" id="66680885"/>
<keyword evidence="2" id="KW-0472">Membrane</keyword>
<dbReference type="AlphaFoldDB" id="A0A1A5JTK7"/>
<protein>
    <submittedName>
        <fullName evidence="3">Uncharacterized protein</fullName>
    </submittedName>
</protein>
<dbReference type="EMBL" id="LZTJ01000001">
    <property type="protein sequence ID" value="OBP82627.1"/>
    <property type="molecule type" value="Genomic_DNA"/>
</dbReference>
<comment type="caution">
    <text evidence="3">The sequence shown here is derived from an EMBL/GenBank/DDBJ whole genome shotgun (WGS) entry which is preliminary data.</text>
</comment>
<feature type="transmembrane region" description="Helical" evidence="2">
    <location>
        <begin position="57"/>
        <end position="84"/>
    </location>
</feature>
<feature type="transmembrane region" description="Helical" evidence="2">
    <location>
        <begin position="96"/>
        <end position="117"/>
    </location>
</feature>
<dbReference type="OrthoDB" id="250722at2"/>
<evidence type="ECO:0000256" key="2">
    <source>
        <dbReference type="SAM" id="Phobius"/>
    </source>
</evidence>
<feature type="region of interest" description="Disordered" evidence="1">
    <location>
        <begin position="234"/>
        <end position="258"/>
    </location>
</feature>
<organism evidence="3 4">
    <name type="scientific">Rhizobium loti</name>
    <name type="common">Mesorhizobium loti</name>
    <dbReference type="NCBI Taxonomy" id="381"/>
    <lineage>
        <taxon>Bacteria</taxon>
        <taxon>Pseudomonadati</taxon>
        <taxon>Pseudomonadota</taxon>
        <taxon>Alphaproteobacteria</taxon>
        <taxon>Hyphomicrobiales</taxon>
        <taxon>Phyllobacteriaceae</taxon>
        <taxon>Mesorhizobium</taxon>
    </lineage>
</organism>
<evidence type="ECO:0000256" key="1">
    <source>
        <dbReference type="SAM" id="MobiDB-lite"/>
    </source>
</evidence>
<accession>A0A1A5JTK7</accession>
<evidence type="ECO:0000313" key="4">
    <source>
        <dbReference type="Proteomes" id="UP000093748"/>
    </source>
</evidence>